<dbReference type="InterPro" id="IPR011333">
    <property type="entry name" value="SKP1/BTB/POZ_sf"/>
</dbReference>
<dbReference type="InterPro" id="IPR008979">
    <property type="entry name" value="Galactose-bd-like_sf"/>
</dbReference>
<name>A0A9W8AHP0_9FUNG</name>
<organism evidence="4 5">
    <name type="scientific">Tieghemiomyces parasiticus</name>
    <dbReference type="NCBI Taxonomy" id="78921"/>
    <lineage>
        <taxon>Eukaryota</taxon>
        <taxon>Fungi</taxon>
        <taxon>Fungi incertae sedis</taxon>
        <taxon>Zoopagomycota</taxon>
        <taxon>Kickxellomycotina</taxon>
        <taxon>Dimargaritomycetes</taxon>
        <taxon>Dimargaritales</taxon>
        <taxon>Dimargaritaceae</taxon>
        <taxon>Tieghemiomyces</taxon>
    </lineage>
</organism>
<dbReference type="Gene3D" id="2.60.120.1020">
    <property type="entry name" value="Peptide N glycanase, PAW domain"/>
    <property type="match status" value="1"/>
</dbReference>
<accession>A0A9W8AHP0</accession>
<dbReference type="GO" id="GO:0005737">
    <property type="term" value="C:cytoplasm"/>
    <property type="evidence" value="ECO:0007669"/>
    <property type="project" value="InterPro"/>
</dbReference>
<dbReference type="InterPro" id="IPR006588">
    <property type="entry name" value="Peptide_N_glycanase_PAW_dom"/>
</dbReference>
<dbReference type="Pfam" id="PF00651">
    <property type="entry name" value="BTB"/>
    <property type="match status" value="1"/>
</dbReference>
<dbReference type="Proteomes" id="UP001150569">
    <property type="component" value="Unassembled WGS sequence"/>
</dbReference>
<feature type="region of interest" description="Disordered" evidence="1">
    <location>
        <begin position="440"/>
        <end position="489"/>
    </location>
</feature>
<evidence type="ECO:0000259" key="3">
    <source>
        <dbReference type="Pfam" id="PF04721"/>
    </source>
</evidence>
<comment type="caution">
    <text evidence="4">The sequence shown here is derived from an EMBL/GenBank/DDBJ whole genome shotgun (WGS) entry which is preliminary data.</text>
</comment>
<dbReference type="Pfam" id="PF04721">
    <property type="entry name" value="PAW"/>
    <property type="match status" value="1"/>
</dbReference>
<dbReference type="OrthoDB" id="194443at2759"/>
<dbReference type="Gene3D" id="3.30.710.10">
    <property type="entry name" value="Potassium Channel Kv1.1, Chain A"/>
    <property type="match status" value="1"/>
</dbReference>
<feature type="domain" description="PAW" evidence="3">
    <location>
        <begin position="80"/>
        <end position="243"/>
    </location>
</feature>
<dbReference type="GO" id="GO:0006516">
    <property type="term" value="P:glycoprotein catabolic process"/>
    <property type="evidence" value="ECO:0007669"/>
    <property type="project" value="InterPro"/>
</dbReference>
<evidence type="ECO:0000313" key="5">
    <source>
        <dbReference type="Proteomes" id="UP001150569"/>
    </source>
</evidence>
<dbReference type="InterPro" id="IPR038680">
    <property type="entry name" value="PAW_sf"/>
</dbReference>
<evidence type="ECO:0000256" key="1">
    <source>
        <dbReference type="SAM" id="MobiDB-lite"/>
    </source>
</evidence>
<evidence type="ECO:0000259" key="2">
    <source>
        <dbReference type="Pfam" id="PF00651"/>
    </source>
</evidence>
<proteinExistence type="predicted"/>
<keyword evidence="5" id="KW-1185">Reference proteome</keyword>
<reference evidence="4" key="1">
    <citation type="submission" date="2022-07" db="EMBL/GenBank/DDBJ databases">
        <title>Phylogenomic reconstructions and comparative analyses of Kickxellomycotina fungi.</title>
        <authorList>
            <person name="Reynolds N.K."/>
            <person name="Stajich J.E."/>
            <person name="Barry K."/>
            <person name="Grigoriev I.V."/>
            <person name="Crous P."/>
            <person name="Smith M.E."/>
        </authorList>
    </citation>
    <scope>NUCLEOTIDE SEQUENCE</scope>
    <source>
        <strain evidence="4">RSA 861</strain>
    </source>
</reference>
<gene>
    <name evidence="4" type="primary">bath-41_1</name>
    <name evidence="4" type="ORF">IWQ60_000911</name>
</gene>
<feature type="domain" description="BTB" evidence="2">
    <location>
        <begin position="306"/>
        <end position="396"/>
    </location>
</feature>
<dbReference type="SUPFAM" id="SSF49785">
    <property type="entry name" value="Galactose-binding domain-like"/>
    <property type="match status" value="1"/>
</dbReference>
<feature type="region of interest" description="Disordered" evidence="1">
    <location>
        <begin position="31"/>
        <end position="50"/>
    </location>
</feature>
<protein>
    <submittedName>
        <fullName evidence="4">Protein modification by small protein conjugation or removal</fullName>
    </submittedName>
</protein>
<dbReference type="AlphaFoldDB" id="A0A9W8AHP0"/>
<sequence>MAPPRIYIRPKPEALAHGGMLTEGQRELLRKQDPRDTPEAQAAHARARDQPAAGYLSAKQALHVEPCAQAAGPQGRVAHTVGYNPSDDAYYENARLIPLAQGWRNGVHYEQGIHRKLEYDHEMVYLAREPRQNPIEPAVIEWKLNFFVGGFYPTRVRARLASARFSPNAQVMWFARPLRSGEWQRLDAATPTELGQVTDKFIDLTPMVATEEYGFVLRARLECSDQDGVSWQKTQLFRQPMDSGCQGEAEIMNLGLEICTDLRPDVARPVVPPPTGNLDSRSLNDTSGSDLTLVAQPPQGSDAQPETFAVHADVVGHYSAHIADQQSSEGKGPSEVKLVDANPTAVRSMLAYMYDQVASEPGAFQPPSEPAETWALLDLARRYAVTGLTEACEQGLRGQVTVDNADEFGRRARDLGARQLARYCELFPFYHDLAAQEHTARQEYEKSRQAPRHTAANFVRSSQPSNASSSSEDVLPGQTMRGPAFMNRK</sequence>
<evidence type="ECO:0000313" key="4">
    <source>
        <dbReference type="EMBL" id="KAJ1929759.1"/>
    </source>
</evidence>
<dbReference type="SUPFAM" id="SSF54695">
    <property type="entry name" value="POZ domain"/>
    <property type="match status" value="1"/>
</dbReference>
<dbReference type="EMBL" id="JANBPT010000025">
    <property type="protein sequence ID" value="KAJ1929759.1"/>
    <property type="molecule type" value="Genomic_DNA"/>
</dbReference>
<dbReference type="InterPro" id="IPR000210">
    <property type="entry name" value="BTB/POZ_dom"/>
</dbReference>
<feature type="compositionally biased region" description="Low complexity" evidence="1">
    <location>
        <begin position="461"/>
        <end position="471"/>
    </location>
</feature>